<feature type="transmembrane region" description="Helical" evidence="2">
    <location>
        <begin position="18"/>
        <end position="40"/>
    </location>
</feature>
<protein>
    <recommendedName>
        <fullName evidence="5">Amino acid transporter transmembrane domain-containing protein</fullName>
    </recommendedName>
</protein>
<feature type="transmembrane region" description="Helical" evidence="2">
    <location>
        <begin position="341"/>
        <end position="360"/>
    </location>
</feature>
<dbReference type="Proteomes" id="UP000319731">
    <property type="component" value="Unassembled WGS sequence"/>
</dbReference>
<reference evidence="3 4" key="1">
    <citation type="journal article" date="2019" name="Sci. Rep.">
        <title>Comparative genomics of chytrid fungi reveal insights into the obligate biotrophic and pathogenic lifestyle of Synchytrium endobioticum.</title>
        <authorList>
            <person name="van de Vossenberg B.T.L.H."/>
            <person name="Warris S."/>
            <person name="Nguyen H.D.T."/>
            <person name="van Gent-Pelzer M.P.E."/>
            <person name="Joly D.L."/>
            <person name="van de Geest H.C."/>
            <person name="Bonants P.J.M."/>
            <person name="Smith D.S."/>
            <person name="Levesque C.A."/>
            <person name="van der Lee T.A.J."/>
        </authorList>
    </citation>
    <scope>NUCLEOTIDE SEQUENCE [LARGE SCALE GENOMIC DNA]</scope>
    <source>
        <strain evidence="3 4">JEL517</strain>
    </source>
</reference>
<dbReference type="EMBL" id="QEAO01000012">
    <property type="protein sequence ID" value="TPX34663.1"/>
    <property type="molecule type" value="Genomic_DNA"/>
</dbReference>
<gene>
    <name evidence="3" type="ORF">SmJEL517_g02723</name>
</gene>
<feature type="transmembrane region" description="Helical" evidence="2">
    <location>
        <begin position="231"/>
        <end position="253"/>
    </location>
</feature>
<feature type="compositionally biased region" description="Low complexity" evidence="1">
    <location>
        <begin position="759"/>
        <end position="769"/>
    </location>
</feature>
<evidence type="ECO:0000313" key="4">
    <source>
        <dbReference type="Proteomes" id="UP000319731"/>
    </source>
</evidence>
<keyword evidence="2" id="KW-0812">Transmembrane</keyword>
<feature type="compositionally biased region" description="Polar residues" evidence="1">
    <location>
        <begin position="770"/>
        <end position="801"/>
    </location>
</feature>
<keyword evidence="2" id="KW-0472">Membrane</keyword>
<feature type="transmembrane region" description="Helical" evidence="2">
    <location>
        <begin position="134"/>
        <end position="154"/>
    </location>
</feature>
<feature type="transmembrane region" description="Helical" evidence="2">
    <location>
        <begin position="308"/>
        <end position="329"/>
    </location>
</feature>
<feature type="region of interest" description="Disordered" evidence="1">
    <location>
        <begin position="752"/>
        <end position="816"/>
    </location>
</feature>
<feature type="transmembrane region" description="Helical" evidence="2">
    <location>
        <begin position="200"/>
        <end position="219"/>
    </location>
</feature>
<feature type="transmembrane region" description="Helical" evidence="2">
    <location>
        <begin position="61"/>
        <end position="82"/>
    </location>
</feature>
<dbReference type="OrthoDB" id="294541at2759"/>
<feature type="transmembrane region" description="Helical" evidence="2">
    <location>
        <begin position="853"/>
        <end position="874"/>
    </location>
</feature>
<evidence type="ECO:0000256" key="1">
    <source>
        <dbReference type="SAM" id="MobiDB-lite"/>
    </source>
</evidence>
<name>A0A507CAV9_9FUNG</name>
<accession>A0A507CAV9</accession>
<dbReference type="STRING" id="1806994.A0A507CAV9"/>
<keyword evidence="2" id="KW-1133">Transmembrane helix</keyword>
<proteinExistence type="predicted"/>
<sequence>MTGTGIPFIAPLFQQAGWAIPILLFVFFGIVATFCSLFIIEAMQAIPGNRYFQGTVEFGTLINFYFGPASHVAGQIFLYGALESSAIQAIILSAQTFDNIIIDIFKRSCGVSFGPDSGWFCVSELSSGSPYGNEWMLCTGGLILVAILCVPMGLVDLDSNVWLQIVSFAIMVLVFIQWVVSGALAGSNGSVPAIGAGFQSVVGVIMLNFAFTTIVPSWVNIKMKDVNTQGTLWYSVSIGLVFYLVIGIIPGLAFNIPNGSNLLQVLTTQGVPQTLSKATTYIFSIVALVTSIPVFFIVARDNLVQNRVLGRSSATFVAFVLPWIVAIPFQSGSSLTYFVNWSSLIFTSVANFIIPLVIYLRCLKFRRGYNENRVLTGHQKSLLKAIHFASNTIQRGIDDGSIDPNYDGLPPVTPDTPLPFCFVVEDTTSDEDTTTTTRTTGVRRLPKLKTVMETPNIAAVGTTTGSEDSRRGTTRVSSTSSPQTSFTGLRVSLGDEELQEQLQQQEQDGIIIVEDTTDSDAFPTTSTTTTTLHTRITGTTLLVDAEPLPQRGRGSILRGLQTIMRPSAAERDIPFVSTGTESSTVSGTDDDAALKRILRDDVPDPDRDDEVRRGVTNRLLSRVKPTGGSVAWRNGDERSKASYKNNALMVPPSNNSLPFVTNIIPNNNTNLPFVTNIIPSRNHSLPFVTNITPTPASHNRHLPFVTNVPLSSIYNQQQIPEDTEENHAMRSRLSSLIPRRMRGETVELSTISESETLINNTNNNNDNTTLSSPASNHTITSIHSNNSITTRPTHNNRKIQFSSPTSPTDSSSTGQGFNELASRKITQLTDAGFVTNTAFRALPSWLPVRGGTLATVFLFVTTVVTVLNLVFNILQAAGLAQ</sequence>
<comment type="caution">
    <text evidence="3">The sequence shown here is derived from an EMBL/GenBank/DDBJ whole genome shotgun (WGS) entry which is preliminary data.</text>
</comment>
<evidence type="ECO:0000256" key="2">
    <source>
        <dbReference type="SAM" id="Phobius"/>
    </source>
</evidence>
<organism evidence="3 4">
    <name type="scientific">Synchytrium microbalum</name>
    <dbReference type="NCBI Taxonomy" id="1806994"/>
    <lineage>
        <taxon>Eukaryota</taxon>
        <taxon>Fungi</taxon>
        <taxon>Fungi incertae sedis</taxon>
        <taxon>Chytridiomycota</taxon>
        <taxon>Chytridiomycota incertae sedis</taxon>
        <taxon>Chytridiomycetes</taxon>
        <taxon>Synchytriales</taxon>
        <taxon>Synchytriaceae</taxon>
        <taxon>Synchytrium</taxon>
    </lineage>
</organism>
<feature type="transmembrane region" description="Helical" evidence="2">
    <location>
        <begin position="161"/>
        <end position="180"/>
    </location>
</feature>
<evidence type="ECO:0008006" key="5">
    <source>
        <dbReference type="Google" id="ProtNLM"/>
    </source>
</evidence>
<keyword evidence="4" id="KW-1185">Reference proteome</keyword>
<evidence type="ECO:0000313" key="3">
    <source>
        <dbReference type="EMBL" id="TPX34663.1"/>
    </source>
</evidence>
<dbReference type="PANTHER" id="PTHR16189:SF3">
    <property type="entry name" value="AMINO ACID TRANSPORTER TRANSMEMBRANE DOMAIN-CONTAINING PROTEIN"/>
    <property type="match status" value="1"/>
</dbReference>
<dbReference type="PANTHER" id="PTHR16189">
    <property type="entry name" value="TRANSMEMBRANE PROTEIN 104-RELATED"/>
    <property type="match status" value="1"/>
</dbReference>
<dbReference type="GeneID" id="42003948"/>
<dbReference type="AlphaFoldDB" id="A0A507CAV9"/>
<feature type="compositionally biased region" description="Low complexity" evidence="1">
    <location>
        <begin position="802"/>
        <end position="813"/>
    </location>
</feature>
<feature type="transmembrane region" description="Helical" evidence="2">
    <location>
        <begin position="281"/>
        <end position="299"/>
    </location>
</feature>
<feature type="region of interest" description="Disordered" evidence="1">
    <location>
        <begin position="461"/>
        <end position="486"/>
    </location>
</feature>
<dbReference type="RefSeq" id="XP_031025341.1">
    <property type="nucleotide sequence ID" value="XM_031168651.1"/>
</dbReference>